<dbReference type="PANTHER" id="PTHR43690">
    <property type="entry name" value="NARDILYSIN"/>
    <property type="match status" value="1"/>
</dbReference>
<protein>
    <submittedName>
        <fullName evidence="12">CLUMA_CG002282, isoform A</fullName>
    </submittedName>
</protein>
<keyword evidence="13" id="KW-1185">Reference proteome</keyword>
<accession>A0A1J1HMA3</accession>
<dbReference type="InterPro" id="IPR011249">
    <property type="entry name" value="Metalloenz_LuxS/M16"/>
</dbReference>
<evidence type="ECO:0000256" key="1">
    <source>
        <dbReference type="ARBA" id="ARBA00001947"/>
    </source>
</evidence>
<evidence type="ECO:0000313" key="13">
    <source>
        <dbReference type="Proteomes" id="UP000183832"/>
    </source>
</evidence>
<evidence type="ECO:0000256" key="4">
    <source>
        <dbReference type="ARBA" id="ARBA00022723"/>
    </source>
</evidence>
<evidence type="ECO:0000259" key="9">
    <source>
        <dbReference type="Pfam" id="PF00675"/>
    </source>
</evidence>
<dbReference type="Gene3D" id="3.30.830.10">
    <property type="entry name" value="Metalloenzyme, LuxS/M16 peptidase-like"/>
    <property type="match status" value="4"/>
</dbReference>
<keyword evidence="6" id="KW-0862">Zinc</keyword>
<dbReference type="InterPro" id="IPR050626">
    <property type="entry name" value="Peptidase_M16"/>
</dbReference>
<dbReference type="GO" id="GO:0004222">
    <property type="term" value="F:metalloendopeptidase activity"/>
    <property type="evidence" value="ECO:0007669"/>
    <property type="project" value="InterPro"/>
</dbReference>
<dbReference type="Pfam" id="PF05193">
    <property type="entry name" value="Peptidase_M16_C"/>
    <property type="match status" value="2"/>
</dbReference>
<evidence type="ECO:0000256" key="3">
    <source>
        <dbReference type="ARBA" id="ARBA00022670"/>
    </source>
</evidence>
<evidence type="ECO:0000313" key="12">
    <source>
        <dbReference type="EMBL" id="CRK88532.1"/>
    </source>
</evidence>
<dbReference type="GO" id="GO:0006508">
    <property type="term" value="P:proteolysis"/>
    <property type="evidence" value="ECO:0007669"/>
    <property type="project" value="UniProtKB-KW"/>
</dbReference>
<dbReference type="SUPFAM" id="SSF63411">
    <property type="entry name" value="LuxS/MPP-like metallohydrolase"/>
    <property type="match status" value="4"/>
</dbReference>
<evidence type="ECO:0000259" key="11">
    <source>
        <dbReference type="Pfam" id="PF16187"/>
    </source>
</evidence>
<evidence type="ECO:0000259" key="10">
    <source>
        <dbReference type="Pfam" id="PF05193"/>
    </source>
</evidence>
<evidence type="ECO:0000256" key="2">
    <source>
        <dbReference type="ARBA" id="ARBA00007261"/>
    </source>
</evidence>
<dbReference type="Pfam" id="PF00675">
    <property type="entry name" value="Peptidase_M16"/>
    <property type="match status" value="1"/>
</dbReference>
<feature type="domain" description="Peptidase M16 N-terminal" evidence="9">
    <location>
        <begin position="46"/>
        <end position="158"/>
    </location>
</feature>
<dbReference type="OrthoDB" id="952271at2759"/>
<dbReference type="InterPro" id="IPR007863">
    <property type="entry name" value="Peptidase_M16_C"/>
</dbReference>
<dbReference type="EMBL" id="CVRI01000008">
    <property type="protein sequence ID" value="CRK88532.1"/>
    <property type="molecule type" value="Genomic_DNA"/>
</dbReference>
<sequence length="978" mass="113476">MNQVEILKPPIQSESDKKQYRLIKLPNGLKALLIHKPENTSADGSENESLSSAALKVGVGSFDDPQNIGGLAHFLEHMLFMGSEKYPGDGEYNEFINSNGGDNNAMTGDEDTLYYFEVSEKAFPEALDRFAQQFISPLLLRDSINREREAVDSEFRMSINNDLKRLMAFFKTFISDSHPGSYFDYGSLDTLKNNISDDDLYNALCDLFTKYVADAMRLCVQSKRSLDELQNIVVEKFSHLKSGTIISKPEMSLSEIVKPKFYTNMYFVKPKIEAQTLILSWYLNSSLKHYKAKPFDYIGEILRNRGDGGFIKYLKDKKLILHSQTQEISTSVYTHLSINIQLTDLGLQHVDLVLKEVFSYLLMMKETTIEEHERLFNEYKAESEVNFRYVQENDPSLNTTNTVTNLMLYDDADILRASDVYLEFDSKVILDYIDKLNERKFNITILANEHESFNKKEKYFGVEFDEIDFPEKYQRLWNERTLNPEFFLEKPNPYKATNFEIYENVEESPKYPVKIYESDIYEVWHKLDDHFKSPHGHVCIHLASPKLMNSAYNFLLLSFFTNFATSKIVEKFSSAFNAGLNIQIKKTQTGLHVAFKGYNEKLHLLIDSVIKEITKLIEEVDEEKFEMVKDQIKKSHRTMLQSSITLSNELIPKVLQHNFWLIYEKYKIIDNVKLEDIQKFSTKFFRHMKVQVLVQGNITKAQSLDIFKELENNLTCEPLEGEYELKPRGYQLPKGKSVLRMKSLMLNDENSATIVYVQSKKETIRDRCLLKLLEKMLDVKAFEQLRSKEQLGYRVGADVLVKGGVLGFSIYVSSQESKHHYSKVLKRIEVFFNETAPKIIEELADDEFEKLKDARMKLLTAQDLDLEAEVTKNWSEIYRHSYMFDKNELSTKVTKNLTRTDLKDFFESLTSPENLKKLIVQVVGCSENCITTETQEKGRELNLEYIAEKLSDDENIITDIELFRSSLFLYPSGTIEIE</sequence>
<dbReference type="InterPro" id="IPR001431">
    <property type="entry name" value="Pept_M16_Zn_BS"/>
</dbReference>
<dbReference type="Proteomes" id="UP000183832">
    <property type="component" value="Unassembled WGS sequence"/>
</dbReference>
<feature type="domain" description="Peptidase M16 C-terminal" evidence="10">
    <location>
        <begin position="672"/>
        <end position="854"/>
    </location>
</feature>
<dbReference type="PROSITE" id="PS00143">
    <property type="entry name" value="INSULINASE"/>
    <property type="match status" value="1"/>
</dbReference>
<organism evidence="12 13">
    <name type="scientific">Clunio marinus</name>
    <dbReference type="NCBI Taxonomy" id="568069"/>
    <lineage>
        <taxon>Eukaryota</taxon>
        <taxon>Metazoa</taxon>
        <taxon>Ecdysozoa</taxon>
        <taxon>Arthropoda</taxon>
        <taxon>Hexapoda</taxon>
        <taxon>Insecta</taxon>
        <taxon>Pterygota</taxon>
        <taxon>Neoptera</taxon>
        <taxon>Endopterygota</taxon>
        <taxon>Diptera</taxon>
        <taxon>Nematocera</taxon>
        <taxon>Chironomoidea</taxon>
        <taxon>Chironomidae</taxon>
        <taxon>Clunio</taxon>
    </lineage>
</organism>
<evidence type="ECO:0000256" key="8">
    <source>
        <dbReference type="RuleBase" id="RU004447"/>
    </source>
</evidence>
<feature type="domain" description="Peptidase M16 middle/third" evidence="11">
    <location>
        <begin position="387"/>
        <end position="667"/>
    </location>
</feature>
<dbReference type="AlphaFoldDB" id="A0A1J1HMA3"/>
<name>A0A1J1HMA3_9DIPT</name>
<dbReference type="InterPro" id="IPR032632">
    <property type="entry name" value="Peptidase_M16_M"/>
</dbReference>
<keyword evidence="5" id="KW-0378">Hydrolase</keyword>
<feature type="domain" description="Peptidase M16 C-terminal" evidence="10">
    <location>
        <begin position="209"/>
        <end position="373"/>
    </location>
</feature>
<keyword evidence="4" id="KW-0479">Metal-binding</keyword>
<gene>
    <name evidence="12" type="primary">similar to Nardilysin</name>
    <name evidence="12" type="ORF">CLUMA_CG002282</name>
</gene>
<evidence type="ECO:0000256" key="6">
    <source>
        <dbReference type="ARBA" id="ARBA00022833"/>
    </source>
</evidence>
<dbReference type="STRING" id="568069.A0A1J1HMA3"/>
<keyword evidence="3" id="KW-0645">Protease</keyword>
<evidence type="ECO:0000256" key="5">
    <source>
        <dbReference type="ARBA" id="ARBA00022801"/>
    </source>
</evidence>
<dbReference type="FunFam" id="3.30.830.10:FF:000012">
    <property type="entry name" value="Protease 3"/>
    <property type="match status" value="1"/>
</dbReference>
<proteinExistence type="inferred from homology"/>
<dbReference type="GO" id="GO:0046872">
    <property type="term" value="F:metal ion binding"/>
    <property type="evidence" value="ECO:0007669"/>
    <property type="project" value="UniProtKB-KW"/>
</dbReference>
<dbReference type="Pfam" id="PF16187">
    <property type="entry name" value="Peptidase_M16_M"/>
    <property type="match status" value="1"/>
</dbReference>
<comment type="cofactor">
    <cofactor evidence="1">
        <name>Zn(2+)</name>
        <dbReference type="ChEBI" id="CHEBI:29105"/>
    </cofactor>
</comment>
<evidence type="ECO:0000256" key="7">
    <source>
        <dbReference type="ARBA" id="ARBA00023049"/>
    </source>
</evidence>
<dbReference type="InterPro" id="IPR011765">
    <property type="entry name" value="Pept_M16_N"/>
</dbReference>
<comment type="similarity">
    <text evidence="2 8">Belongs to the peptidase M16 family.</text>
</comment>
<keyword evidence="7" id="KW-0482">Metalloprotease</keyword>
<dbReference type="PANTHER" id="PTHR43690:SF18">
    <property type="entry name" value="INSULIN-DEGRADING ENZYME-RELATED"/>
    <property type="match status" value="1"/>
</dbReference>
<reference evidence="12 13" key="1">
    <citation type="submission" date="2015-04" db="EMBL/GenBank/DDBJ databases">
        <authorList>
            <person name="Syromyatnikov M.Y."/>
            <person name="Popov V.N."/>
        </authorList>
    </citation>
    <scope>NUCLEOTIDE SEQUENCE [LARGE SCALE GENOMIC DNA]</scope>
</reference>